<gene>
    <name evidence="2" type="ORF">FNH08_40765</name>
</gene>
<evidence type="ECO:0000313" key="2">
    <source>
        <dbReference type="EMBL" id="MPY63267.1"/>
    </source>
</evidence>
<protein>
    <recommendedName>
        <fullName evidence="4">SLATT domain-containing protein</fullName>
    </recommendedName>
</protein>
<organism evidence="2 3">
    <name type="scientific">Streptomyces spongiae</name>
    <dbReference type="NCBI Taxonomy" id="565072"/>
    <lineage>
        <taxon>Bacteria</taxon>
        <taxon>Bacillati</taxon>
        <taxon>Actinomycetota</taxon>
        <taxon>Actinomycetes</taxon>
        <taxon>Kitasatosporales</taxon>
        <taxon>Streptomycetaceae</taxon>
        <taxon>Streptomyces</taxon>
    </lineage>
</organism>
<keyword evidence="1" id="KW-0812">Transmembrane</keyword>
<sequence>MRARNWARFWHSTHILLGFPAAVLAAISGAAGLASADLRVPAALLALLAAGFSAGEGFLRSDSRAAVNQRRKVAWRVLEAEARLVMAREAYTDPSTLYDALHLLLEQRKIAMVGAWGVPEDAGPQPDSV</sequence>
<proteinExistence type="predicted"/>
<feature type="transmembrane region" description="Helical" evidence="1">
    <location>
        <begin position="40"/>
        <end position="59"/>
    </location>
</feature>
<accession>A0A5N8XV59</accession>
<evidence type="ECO:0008006" key="4">
    <source>
        <dbReference type="Google" id="ProtNLM"/>
    </source>
</evidence>
<keyword evidence="3" id="KW-1185">Reference proteome</keyword>
<dbReference type="OrthoDB" id="4255197at2"/>
<evidence type="ECO:0000256" key="1">
    <source>
        <dbReference type="SAM" id="Phobius"/>
    </source>
</evidence>
<name>A0A5N8XV59_9ACTN</name>
<reference evidence="2 3" key="1">
    <citation type="submission" date="2019-07" db="EMBL/GenBank/DDBJ databases">
        <title>New species of Amycolatopsis and Streptomyces.</title>
        <authorList>
            <person name="Duangmal K."/>
            <person name="Teo W.F.A."/>
            <person name="Lipun K."/>
        </authorList>
    </citation>
    <scope>NUCLEOTIDE SEQUENCE [LARGE SCALE GENOMIC DNA]</scope>
    <source>
        <strain evidence="2 3">NBRC 106415</strain>
    </source>
</reference>
<dbReference type="AlphaFoldDB" id="A0A5N8XV59"/>
<evidence type="ECO:0000313" key="3">
    <source>
        <dbReference type="Proteomes" id="UP000400924"/>
    </source>
</evidence>
<dbReference type="Proteomes" id="UP000400924">
    <property type="component" value="Unassembled WGS sequence"/>
</dbReference>
<comment type="caution">
    <text evidence="2">The sequence shown here is derived from an EMBL/GenBank/DDBJ whole genome shotgun (WGS) entry which is preliminary data.</text>
</comment>
<keyword evidence="1" id="KW-1133">Transmembrane helix</keyword>
<dbReference type="EMBL" id="VJZC01000538">
    <property type="protein sequence ID" value="MPY63267.1"/>
    <property type="molecule type" value="Genomic_DNA"/>
</dbReference>
<keyword evidence="1" id="KW-0472">Membrane</keyword>